<dbReference type="Proteomes" id="UP000251993">
    <property type="component" value="Chromosome"/>
</dbReference>
<accession>A0A344TRL6</accession>
<dbReference type="GO" id="GO:0016788">
    <property type="term" value="F:hydrolase activity, acting on ester bonds"/>
    <property type="evidence" value="ECO:0007669"/>
    <property type="project" value="UniProtKB-ARBA"/>
</dbReference>
<dbReference type="OrthoDB" id="1091634at2"/>
<organism evidence="2 3">
    <name type="scientific">Runella rosea</name>
    <dbReference type="NCBI Taxonomy" id="2259595"/>
    <lineage>
        <taxon>Bacteria</taxon>
        <taxon>Pseudomonadati</taxon>
        <taxon>Bacteroidota</taxon>
        <taxon>Cytophagia</taxon>
        <taxon>Cytophagales</taxon>
        <taxon>Spirosomataceae</taxon>
        <taxon>Runella</taxon>
    </lineage>
</organism>
<sequence length="347" mass="39392">MVNFLKIGVLSCFLYLPFKSFAQTVDCSNTKCVPITVKVVGKDFKLDVVPEEPIEPVILPNALINLESGQYPLGTIINFDIPVVGLNVKNSINSAQLTVEYMWESDGVWKTGNKVELRKSGVLSVRTRSGENTSEIQKKTYQLFYKQVLLIGNSFTQHGPYEPIGWTGNWGMAASAADKDYKSTLERYLQANYKDTKVKIFPTARIESDFVNYDFDYHIGVWQKTFEETDLIVLRFGENVKDWEIPMQGGKANKLYKEYILKFIKMIKQNSSARIVITSVFWQGFPNTNAVFKEVADENGYDWVDLNEIGKDNSNYAYGLFADPGVSKHPNDKGMKAIADLIYEKIK</sequence>
<dbReference type="SUPFAM" id="SSF52266">
    <property type="entry name" value="SGNH hydrolase"/>
    <property type="match status" value="1"/>
</dbReference>
<dbReference type="InterPro" id="IPR036514">
    <property type="entry name" value="SGNH_hydro_sf"/>
</dbReference>
<name>A0A344TRL6_9BACT</name>
<dbReference type="Gene3D" id="3.40.50.1110">
    <property type="entry name" value="SGNH hydrolase"/>
    <property type="match status" value="1"/>
</dbReference>
<keyword evidence="1" id="KW-0732">Signal</keyword>
<keyword evidence="3" id="KW-1185">Reference proteome</keyword>
<dbReference type="RefSeq" id="WP_114070048.1">
    <property type="nucleotide sequence ID" value="NZ_CP030850.1"/>
</dbReference>
<reference evidence="2 3" key="1">
    <citation type="submission" date="2018-07" db="EMBL/GenBank/DDBJ databases">
        <title>Genome sequencing of Runella.</title>
        <authorList>
            <person name="Baek M.-G."/>
            <person name="Yi H."/>
        </authorList>
    </citation>
    <scope>NUCLEOTIDE SEQUENCE [LARGE SCALE GENOMIC DNA]</scope>
    <source>
        <strain evidence="2 3">HYN0085</strain>
    </source>
</reference>
<protein>
    <submittedName>
        <fullName evidence="2">Uncharacterized protein</fullName>
    </submittedName>
</protein>
<evidence type="ECO:0000313" key="2">
    <source>
        <dbReference type="EMBL" id="AXE21287.1"/>
    </source>
</evidence>
<proteinExistence type="predicted"/>
<evidence type="ECO:0000256" key="1">
    <source>
        <dbReference type="SAM" id="SignalP"/>
    </source>
</evidence>
<dbReference type="KEGG" id="run:DR864_27850"/>
<feature type="signal peptide" evidence="1">
    <location>
        <begin position="1"/>
        <end position="22"/>
    </location>
</feature>
<feature type="chain" id="PRO_5016707635" evidence="1">
    <location>
        <begin position="23"/>
        <end position="347"/>
    </location>
</feature>
<dbReference type="AlphaFoldDB" id="A0A344TRL6"/>
<evidence type="ECO:0000313" key="3">
    <source>
        <dbReference type="Proteomes" id="UP000251993"/>
    </source>
</evidence>
<dbReference type="EMBL" id="CP030850">
    <property type="protein sequence ID" value="AXE21287.1"/>
    <property type="molecule type" value="Genomic_DNA"/>
</dbReference>
<gene>
    <name evidence="2" type="ORF">DR864_27850</name>
</gene>